<dbReference type="InterPro" id="IPR013121">
    <property type="entry name" value="Fe_red_NAD-bd_6"/>
</dbReference>
<keyword evidence="4" id="KW-0560">Oxidoreductase</keyword>
<dbReference type="InterPro" id="IPR017927">
    <property type="entry name" value="FAD-bd_FR_type"/>
</dbReference>
<dbReference type="AlphaFoldDB" id="A0AAW1PUY9"/>
<keyword evidence="2 6" id="KW-0812">Transmembrane</keyword>
<evidence type="ECO:0000259" key="7">
    <source>
        <dbReference type="PROSITE" id="PS51384"/>
    </source>
</evidence>
<evidence type="ECO:0000313" key="9">
    <source>
        <dbReference type="Proteomes" id="UP001465755"/>
    </source>
</evidence>
<feature type="transmembrane region" description="Helical" evidence="6">
    <location>
        <begin position="439"/>
        <end position="459"/>
    </location>
</feature>
<feature type="transmembrane region" description="Helical" evidence="6">
    <location>
        <begin position="145"/>
        <end position="171"/>
    </location>
</feature>
<dbReference type="GO" id="GO:0016491">
    <property type="term" value="F:oxidoreductase activity"/>
    <property type="evidence" value="ECO:0007669"/>
    <property type="project" value="UniProtKB-KW"/>
</dbReference>
<sequence length="765" mass="86324">MASRACERIVPWLRFALGTLIAACIVLFVYGTWVYLANFWGEAPLPWAYKLTDPVLNVKYHALIKRYESLGATIYPVEYGTNNIELIFLFGSTVVAACATFALRSLPTQRVSEDEQSKGFRGALRRNWLRAKRGLFYQLPPRRFWFWWCGGMHVLDAFMVLMVLGICAFWCQQLVEAMYDYIDAALFLFFPIPRNSFLQHLFRTDFATLIKYHRWLGHLTLITTAIHGVLYYVLWGVRSEFASQFRTWQQHGISNLAGSLSFFFGLILWVSSFEYIRRNYFEVFYRLHIVGALGFYILGFMHYDGLYWYSAPGLMLYLLDLTFRLAQWMNVSIVTGSILSEDVLALHLMFTPETKLTPNSFVFISCPDASRSEWHPFTLSLVQNSTSPDRPATATIFMKSYGKWVKSVIQRITDKGSALVKLDGPYGGASSVLHGDCKVAVIFAGGIGVTPMLGLLSALRERRHEAEFHGSITAPSIPQKVVFVWTCRNAQEFDLLDDLLLSESRIHDSWLDIRLHCTGSMTWTKGGIDKDSPTLKALNSQGNGTTQEGQISLESTVKASGKAFPPMERPEVKLASPFFLKPSLLQGYGIGYPLWGLVHVLGFLGGWFVPLVIEYYSSLKYAVYADGGIYWLTNTLEMIALVIGTMGMPALIIFPIYLWRRRKALRSLKTDISMRPSGYSAPHPKDSPSSMEAGTGGIAFSKGRPDIRSILKDVQLQYNSLEEINVFAAGPASMVRDVKVHSTDLNHFMGKNGAQLVYEIETFAL</sequence>
<dbReference type="Gene3D" id="3.40.50.80">
    <property type="entry name" value="Nucleotide-binding domain of ferredoxin-NADP reductase (FNR) module"/>
    <property type="match status" value="2"/>
</dbReference>
<feature type="transmembrane region" description="Helical" evidence="6">
    <location>
        <begin position="86"/>
        <end position="103"/>
    </location>
</feature>
<dbReference type="Pfam" id="PF01794">
    <property type="entry name" value="Ferric_reduct"/>
    <property type="match status" value="1"/>
</dbReference>
<dbReference type="EMBL" id="JALJOQ010000008">
    <property type="protein sequence ID" value="KAK9812180.1"/>
    <property type="molecule type" value="Genomic_DNA"/>
</dbReference>
<organism evidence="8 9">
    <name type="scientific">Symbiochloris irregularis</name>
    <dbReference type="NCBI Taxonomy" id="706552"/>
    <lineage>
        <taxon>Eukaryota</taxon>
        <taxon>Viridiplantae</taxon>
        <taxon>Chlorophyta</taxon>
        <taxon>core chlorophytes</taxon>
        <taxon>Trebouxiophyceae</taxon>
        <taxon>Trebouxiales</taxon>
        <taxon>Trebouxiaceae</taxon>
        <taxon>Symbiochloris</taxon>
    </lineage>
</organism>
<feature type="transmembrane region" description="Helical" evidence="6">
    <location>
        <begin position="12"/>
        <end position="36"/>
    </location>
</feature>
<dbReference type="InterPro" id="IPR039261">
    <property type="entry name" value="FNR_nucleotide-bd"/>
</dbReference>
<dbReference type="Pfam" id="PF08022">
    <property type="entry name" value="FAD_binding_8"/>
    <property type="match status" value="1"/>
</dbReference>
<dbReference type="SFLD" id="SFLDG01168">
    <property type="entry name" value="Ferric_reductase_subgroup_(FRE"/>
    <property type="match status" value="1"/>
</dbReference>
<dbReference type="CDD" id="cd06186">
    <property type="entry name" value="NOX_Duox_like_FAD_NADP"/>
    <property type="match status" value="1"/>
</dbReference>
<feature type="transmembrane region" description="Helical" evidence="6">
    <location>
        <begin position="177"/>
        <end position="194"/>
    </location>
</feature>
<reference evidence="8 9" key="1">
    <citation type="journal article" date="2024" name="Nat. Commun.">
        <title>Phylogenomics reveals the evolutionary origins of lichenization in chlorophyte algae.</title>
        <authorList>
            <person name="Puginier C."/>
            <person name="Libourel C."/>
            <person name="Otte J."/>
            <person name="Skaloud P."/>
            <person name="Haon M."/>
            <person name="Grisel S."/>
            <person name="Petersen M."/>
            <person name="Berrin J.G."/>
            <person name="Delaux P.M."/>
            <person name="Dal Grande F."/>
            <person name="Keller J."/>
        </authorList>
    </citation>
    <scope>NUCLEOTIDE SEQUENCE [LARGE SCALE GENOMIC DNA]</scope>
    <source>
        <strain evidence="8 9">SAG 2036</strain>
    </source>
</reference>
<dbReference type="PROSITE" id="PS51384">
    <property type="entry name" value="FAD_FR"/>
    <property type="match status" value="1"/>
</dbReference>
<dbReference type="Proteomes" id="UP001465755">
    <property type="component" value="Unassembled WGS sequence"/>
</dbReference>
<evidence type="ECO:0000256" key="1">
    <source>
        <dbReference type="ARBA" id="ARBA00004141"/>
    </source>
</evidence>
<protein>
    <recommendedName>
        <fullName evidence="7">FAD-binding FR-type domain-containing protein</fullName>
    </recommendedName>
</protein>
<evidence type="ECO:0000313" key="8">
    <source>
        <dbReference type="EMBL" id="KAK9812180.1"/>
    </source>
</evidence>
<evidence type="ECO:0000256" key="2">
    <source>
        <dbReference type="ARBA" id="ARBA00022692"/>
    </source>
</evidence>
<dbReference type="Pfam" id="PF08030">
    <property type="entry name" value="NAD_binding_6"/>
    <property type="match status" value="1"/>
</dbReference>
<name>A0AAW1PUY9_9CHLO</name>
<feature type="transmembrane region" description="Helical" evidence="6">
    <location>
        <begin position="638"/>
        <end position="659"/>
    </location>
</feature>
<evidence type="ECO:0000256" key="4">
    <source>
        <dbReference type="ARBA" id="ARBA00023002"/>
    </source>
</evidence>
<feature type="domain" description="FAD-binding FR-type" evidence="7">
    <location>
        <begin position="326"/>
        <end position="432"/>
    </location>
</feature>
<dbReference type="InterPro" id="IPR013130">
    <property type="entry name" value="Fe3_Rdtase_TM_dom"/>
</dbReference>
<evidence type="ECO:0000256" key="3">
    <source>
        <dbReference type="ARBA" id="ARBA00022989"/>
    </source>
</evidence>
<feature type="transmembrane region" description="Helical" evidence="6">
    <location>
        <begin position="283"/>
        <end position="300"/>
    </location>
</feature>
<feature type="transmembrane region" description="Helical" evidence="6">
    <location>
        <begin position="594"/>
        <end position="618"/>
    </location>
</feature>
<evidence type="ECO:0000256" key="5">
    <source>
        <dbReference type="ARBA" id="ARBA00023136"/>
    </source>
</evidence>
<comment type="caution">
    <text evidence="8">The sequence shown here is derived from an EMBL/GenBank/DDBJ whole genome shotgun (WGS) entry which is preliminary data.</text>
</comment>
<keyword evidence="3 6" id="KW-1133">Transmembrane helix</keyword>
<accession>A0AAW1PUY9</accession>
<dbReference type="PANTHER" id="PTHR11972:SF69">
    <property type="entry name" value="FERRIC REDUCTION OXIDASE 6-RELATED"/>
    <property type="match status" value="1"/>
</dbReference>
<dbReference type="PANTHER" id="PTHR11972">
    <property type="entry name" value="NADPH OXIDASE"/>
    <property type="match status" value="1"/>
</dbReference>
<dbReference type="InterPro" id="IPR050369">
    <property type="entry name" value="RBOH/FRE"/>
</dbReference>
<dbReference type="GO" id="GO:0005886">
    <property type="term" value="C:plasma membrane"/>
    <property type="evidence" value="ECO:0007669"/>
    <property type="project" value="TreeGrafter"/>
</dbReference>
<dbReference type="InterPro" id="IPR013112">
    <property type="entry name" value="FAD-bd_8"/>
</dbReference>
<comment type="subcellular location">
    <subcellularLocation>
        <location evidence="1">Membrane</location>
        <topology evidence="1">Multi-pass membrane protein</topology>
    </subcellularLocation>
</comment>
<keyword evidence="9" id="KW-1185">Reference proteome</keyword>
<keyword evidence="5 6" id="KW-0472">Membrane</keyword>
<proteinExistence type="predicted"/>
<feature type="transmembrane region" description="Helical" evidence="6">
    <location>
        <begin position="253"/>
        <end position="271"/>
    </location>
</feature>
<evidence type="ECO:0000256" key="6">
    <source>
        <dbReference type="SAM" id="Phobius"/>
    </source>
</evidence>
<gene>
    <name evidence="8" type="ORF">WJX73_002334</name>
</gene>
<dbReference type="SUPFAM" id="SSF52343">
    <property type="entry name" value="Ferredoxin reductase-like, C-terminal NADP-linked domain"/>
    <property type="match status" value="1"/>
</dbReference>
<feature type="transmembrane region" description="Helical" evidence="6">
    <location>
        <begin position="215"/>
        <end position="233"/>
    </location>
</feature>
<dbReference type="SFLD" id="SFLDS00052">
    <property type="entry name" value="Ferric_Reductase_Domain"/>
    <property type="match status" value="1"/>
</dbReference>